<feature type="domain" description="DUF8128" evidence="2">
    <location>
        <begin position="63"/>
        <end position="338"/>
    </location>
</feature>
<keyword evidence="1" id="KW-0812">Transmembrane</keyword>
<evidence type="ECO:0000313" key="4">
    <source>
        <dbReference type="Proteomes" id="UP000178413"/>
    </source>
</evidence>
<dbReference type="STRING" id="1802308.A3D50_00715"/>
<name>A0A1G2MK78_9BACT</name>
<keyword evidence="1" id="KW-0472">Membrane</keyword>
<dbReference type="Pfam" id="PF26449">
    <property type="entry name" value="DUF8128"/>
    <property type="match status" value="1"/>
</dbReference>
<keyword evidence="1" id="KW-1133">Transmembrane helix</keyword>
<evidence type="ECO:0000259" key="2">
    <source>
        <dbReference type="Pfam" id="PF26449"/>
    </source>
</evidence>
<sequence length="424" mass="48617">MSVNETFQLLVGELRLSVLPPVLEVLIVASPVILAGILLLIFCPLWVRYIRAAYFVGLKYTLLEIKLPKDTFKSPLAMELFLTALHQTVGEGNWYAKYWQGRTRPWFSLEMISVEGRVKFLIWSRAESKSFIESSLYAQFPGIEVREIDDYARTVHFDPKENVIWAAELQLTKEDPYPIKTYIDYALDKDPKEEFKVDPLAPLLESLGSVGPNQQVWMQILVRAHKKEQIKPGHLWKTTDAWKDQAEKIINEIMKRDPKTKITGVEDEETGLSKKPTLTKGEENIISAIERSLTKQAFDVGIRCLYIAEKDFFNPANIGGMLGSWKQFGSESLNSFKPNSDVLHISLDHPWKDYKDKRRNFMSKYSLANYKRRSYFYHPANAKPFVLNTEELATIFHFPGQVAATPSLERVISKKSQAPANLPI</sequence>
<evidence type="ECO:0000256" key="1">
    <source>
        <dbReference type="SAM" id="Phobius"/>
    </source>
</evidence>
<reference evidence="3 4" key="1">
    <citation type="journal article" date="2016" name="Nat. Commun.">
        <title>Thousands of microbial genomes shed light on interconnected biogeochemical processes in an aquifer system.</title>
        <authorList>
            <person name="Anantharaman K."/>
            <person name="Brown C.T."/>
            <person name="Hug L.A."/>
            <person name="Sharon I."/>
            <person name="Castelle C.J."/>
            <person name="Probst A.J."/>
            <person name="Thomas B.C."/>
            <person name="Singh A."/>
            <person name="Wilkins M.J."/>
            <person name="Karaoz U."/>
            <person name="Brodie E.L."/>
            <person name="Williams K.H."/>
            <person name="Hubbard S.S."/>
            <person name="Banfield J.F."/>
        </authorList>
    </citation>
    <scope>NUCLEOTIDE SEQUENCE [LARGE SCALE GENOMIC DNA]</scope>
</reference>
<dbReference type="EMBL" id="MHRM01000009">
    <property type="protein sequence ID" value="OHA24248.1"/>
    <property type="molecule type" value="Genomic_DNA"/>
</dbReference>
<organism evidence="3 4">
    <name type="scientific">Candidatus Taylorbacteria bacterium RIFCSPHIGHO2_02_FULL_44_12</name>
    <dbReference type="NCBI Taxonomy" id="1802308"/>
    <lineage>
        <taxon>Bacteria</taxon>
        <taxon>Candidatus Tayloriibacteriota</taxon>
    </lineage>
</organism>
<accession>A0A1G2MK78</accession>
<evidence type="ECO:0000313" key="3">
    <source>
        <dbReference type="EMBL" id="OHA24248.1"/>
    </source>
</evidence>
<feature type="transmembrane region" description="Helical" evidence="1">
    <location>
        <begin position="25"/>
        <end position="47"/>
    </location>
</feature>
<comment type="caution">
    <text evidence="3">The sequence shown here is derived from an EMBL/GenBank/DDBJ whole genome shotgun (WGS) entry which is preliminary data.</text>
</comment>
<gene>
    <name evidence="3" type="ORF">A3D50_00715</name>
</gene>
<proteinExistence type="predicted"/>
<protein>
    <recommendedName>
        <fullName evidence="2">DUF8128 domain-containing protein</fullName>
    </recommendedName>
</protein>
<dbReference type="InterPro" id="IPR058441">
    <property type="entry name" value="DUF8128"/>
</dbReference>
<dbReference type="AlphaFoldDB" id="A0A1G2MK78"/>
<dbReference type="Proteomes" id="UP000178413">
    <property type="component" value="Unassembled WGS sequence"/>
</dbReference>